<keyword evidence="4 7" id="KW-0808">Transferase</keyword>
<evidence type="ECO:0000256" key="1">
    <source>
        <dbReference type="ARBA" id="ARBA00022490"/>
    </source>
</evidence>
<dbReference type="InterPro" id="IPR011530">
    <property type="entry name" value="rRNA_adenine_dimethylase"/>
</dbReference>
<dbReference type="InterPro" id="IPR020598">
    <property type="entry name" value="rRNA_Ade_methylase_Trfase_N"/>
</dbReference>
<dbReference type="InterPro" id="IPR001737">
    <property type="entry name" value="KsgA/Erm"/>
</dbReference>
<evidence type="ECO:0000256" key="2">
    <source>
        <dbReference type="ARBA" id="ARBA00022552"/>
    </source>
</evidence>
<feature type="domain" description="Ribosomal RNA adenine methylase transferase N-terminal" evidence="9">
    <location>
        <begin position="18"/>
        <end position="192"/>
    </location>
</feature>
<dbReference type="PANTHER" id="PTHR11727:SF7">
    <property type="entry name" value="DIMETHYLADENOSINE TRANSFERASE-RELATED"/>
    <property type="match status" value="1"/>
</dbReference>
<comment type="similarity">
    <text evidence="7">Belongs to the class I-like SAM-binding methyltransferase superfamily. rRNA adenine N(6)-methyltransferase family. RsmA subfamily.</text>
</comment>
<dbReference type="PANTHER" id="PTHR11727">
    <property type="entry name" value="DIMETHYLADENOSINE TRANSFERASE"/>
    <property type="match status" value="1"/>
</dbReference>
<organism evidence="10 11">
    <name type="scientific">Spiribacter vilamensis</name>
    <dbReference type="NCBI Taxonomy" id="531306"/>
    <lineage>
        <taxon>Bacteria</taxon>
        <taxon>Pseudomonadati</taxon>
        <taxon>Pseudomonadota</taxon>
        <taxon>Gammaproteobacteria</taxon>
        <taxon>Chromatiales</taxon>
        <taxon>Ectothiorhodospiraceae</taxon>
        <taxon>Spiribacter</taxon>
    </lineage>
</organism>
<evidence type="ECO:0000256" key="5">
    <source>
        <dbReference type="ARBA" id="ARBA00022691"/>
    </source>
</evidence>
<reference evidence="10 11" key="1">
    <citation type="submission" date="2019-02" db="EMBL/GenBank/DDBJ databases">
        <title>Genomic Encyclopedia of Type Strains, Phase IV (KMG-IV): sequencing the most valuable type-strain genomes for metagenomic binning, comparative biology and taxonomic classification.</title>
        <authorList>
            <person name="Goeker M."/>
        </authorList>
    </citation>
    <scope>NUCLEOTIDE SEQUENCE [LARGE SCALE GENOMIC DNA]</scope>
    <source>
        <strain evidence="10 11">DSM 21056</strain>
    </source>
</reference>
<dbReference type="GO" id="GO:0052908">
    <property type="term" value="F:16S rRNA (adenine(1518)-N(6)/adenine(1519)-N(6))-dimethyltransferase activity"/>
    <property type="evidence" value="ECO:0007669"/>
    <property type="project" value="UniProtKB-EC"/>
</dbReference>
<dbReference type="NCBIfam" id="TIGR00755">
    <property type="entry name" value="ksgA"/>
    <property type="match status" value="1"/>
</dbReference>
<dbReference type="SUPFAM" id="SSF53335">
    <property type="entry name" value="S-adenosyl-L-methionine-dependent methyltransferases"/>
    <property type="match status" value="1"/>
</dbReference>
<dbReference type="RefSeq" id="WP_130502195.1">
    <property type="nucleotide sequence ID" value="NZ_SHLI01000001.1"/>
</dbReference>
<evidence type="ECO:0000256" key="4">
    <source>
        <dbReference type="ARBA" id="ARBA00022679"/>
    </source>
</evidence>
<accession>A0A4Q8CY06</accession>
<dbReference type="FunFam" id="1.10.8.100:FF:000001">
    <property type="entry name" value="Ribosomal RNA small subunit methyltransferase A"/>
    <property type="match status" value="1"/>
</dbReference>
<comment type="caution">
    <text evidence="10">The sequence shown here is derived from an EMBL/GenBank/DDBJ whole genome shotgun (WGS) entry which is preliminary data.</text>
</comment>
<comment type="function">
    <text evidence="7">Specifically dimethylates two adjacent adenosines (A1518 and A1519) in the loop of a conserved hairpin near the 3'-end of 16S rRNA in the 30S particle. May play a critical role in biogenesis of 30S subunits.</text>
</comment>
<gene>
    <name evidence="7" type="primary">rsmA</name>
    <name evidence="7" type="synonym">ksgA</name>
    <name evidence="10" type="ORF">EV698_0061</name>
</gene>
<dbReference type="GO" id="GO:0005829">
    <property type="term" value="C:cytosol"/>
    <property type="evidence" value="ECO:0007669"/>
    <property type="project" value="TreeGrafter"/>
</dbReference>
<dbReference type="EMBL" id="SHLI01000001">
    <property type="protein sequence ID" value="RZU97831.1"/>
    <property type="molecule type" value="Genomic_DNA"/>
</dbReference>
<name>A0A4Q8CY06_9GAMM</name>
<keyword evidence="2 7" id="KW-0698">rRNA processing</keyword>
<evidence type="ECO:0000313" key="11">
    <source>
        <dbReference type="Proteomes" id="UP000292298"/>
    </source>
</evidence>
<dbReference type="InterPro" id="IPR029063">
    <property type="entry name" value="SAM-dependent_MTases_sf"/>
</dbReference>
<feature type="binding site" evidence="7 8">
    <location>
        <position position="38"/>
    </location>
    <ligand>
        <name>S-adenosyl-L-methionine</name>
        <dbReference type="ChEBI" id="CHEBI:59789"/>
    </ligand>
</feature>
<dbReference type="Proteomes" id="UP000292298">
    <property type="component" value="Unassembled WGS sequence"/>
</dbReference>
<evidence type="ECO:0000256" key="7">
    <source>
        <dbReference type="HAMAP-Rule" id="MF_00607"/>
    </source>
</evidence>
<evidence type="ECO:0000256" key="8">
    <source>
        <dbReference type="PROSITE-ProRule" id="PRU01026"/>
    </source>
</evidence>
<keyword evidence="5 7" id="KW-0949">S-adenosyl-L-methionine</keyword>
<evidence type="ECO:0000313" key="10">
    <source>
        <dbReference type="EMBL" id="RZU97831.1"/>
    </source>
</evidence>
<feature type="binding site" evidence="7 8">
    <location>
        <position position="107"/>
    </location>
    <ligand>
        <name>S-adenosyl-L-methionine</name>
        <dbReference type="ChEBI" id="CHEBI:59789"/>
    </ligand>
</feature>
<keyword evidence="1 7" id="KW-0963">Cytoplasm</keyword>
<dbReference type="Gene3D" id="3.40.50.150">
    <property type="entry name" value="Vaccinia Virus protein VP39"/>
    <property type="match status" value="1"/>
</dbReference>
<dbReference type="InterPro" id="IPR023165">
    <property type="entry name" value="rRNA_Ade_diMease-like_C"/>
</dbReference>
<dbReference type="OrthoDB" id="9814755at2"/>
<proteinExistence type="inferred from homology"/>
<feature type="binding site" evidence="7 8">
    <location>
        <position position="13"/>
    </location>
    <ligand>
        <name>S-adenosyl-L-methionine</name>
        <dbReference type="ChEBI" id="CHEBI:59789"/>
    </ligand>
</feature>
<protein>
    <recommendedName>
        <fullName evidence="7">Ribosomal RNA small subunit methyltransferase A</fullName>
        <ecNumber evidence="7">2.1.1.182</ecNumber>
    </recommendedName>
    <alternativeName>
        <fullName evidence="7">16S rRNA (adenine(1518)-N(6)/adenine(1519)-N(6))-dimethyltransferase</fullName>
    </alternativeName>
    <alternativeName>
        <fullName evidence="7">16S rRNA dimethyladenosine transferase</fullName>
    </alternativeName>
    <alternativeName>
        <fullName evidence="7">16S rRNA dimethylase</fullName>
    </alternativeName>
    <alternativeName>
        <fullName evidence="7">S-adenosylmethionine-6-N', N'-adenosyl(rRNA) dimethyltransferase</fullName>
    </alternativeName>
</protein>
<dbReference type="PROSITE" id="PS51689">
    <property type="entry name" value="SAM_RNA_A_N6_MT"/>
    <property type="match status" value="1"/>
</dbReference>
<evidence type="ECO:0000256" key="3">
    <source>
        <dbReference type="ARBA" id="ARBA00022603"/>
    </source>
</evidence>
<dbReference type="SMART" id="SM00650">
    <property type="entry name" value="rADc"/>
    <property type="match status" value="1"/>
</dbReference>
<evidence type="ECO:0000256" key="6">
    <source>
        <dbReference type="ARBA" id="ARBA00022884"/>
    </source>
</evidence>
<feature type="binding site" evidence="7 8">
    <location>
        <position position="59"/>
    </location>
    <ligand>
        <name>S-adenosyl-L-methionine</name>
        <dbReference type="ChEBI" id="CHEBI:59789"/>
    </ligand>
</feature>
<comment type="catalytic activity">
    <reaction evidence="7">
        <text>adenosine(1518)/adenosine(1519) in 16S rRNA + 4 S-adenosyl-L-methionine = N(6)-dimethyladenosine(1518)/N(6)-dimethyladenosine(1519) in 16S rRNA + 4 S-adenosyl-L-homocysteine + 4 H(+)</text>
        <dbReference type="Rhea" id="RHEA:19609"/>
        <dbReference type="Rhea" id="RHEA-COMP:10232"/>
        <dbReference type="Rhea" id="RHEA-COMP:10233"/>
        <dbReference type="ChEBI" id="CHEBI:15378"/>
        <dbReference type="ChEBI" id="CHEBI:57856"/>
        <dbReference type="ChEBI" id="CHEBI:59789"/>
        <dbReference type="ChEBI" id="CHEBI:74411"/>
        <dbReference type="ChEBI" id="CHEBI:74493"/>
        <dbReference type="EC" id="2.1.1.182"/>
    </reaction>
</comment>
<feature type="binding site" evidence="7 8">
    <location>
        <position position="85"/>
    </location>
    <ligand>
        <name>S-adenosyl-L-methionine</name>
        <dbReference type="ChEBI" id="CHEBI:59789"/>
    </ligand>
</feature>
<keyword evidence="6 7" id="KW-0694">RNA-binding</keyword>
<comment type="subcellular location">
    <subcellularLocation>
        <location evidence="7">Cytoplasm</location>
    </subcellularLocation>
</comment>
<evidence type="ECO:0000259" key="9">
    <source>
        <dbReference type="SMART" id="SM00650"/>
    </source>
</evidence>
<feature type="binding site" evidence="7 8">
    <location>
        <position position="11"/>
    </location>
    <ligand>
        <name>S-adenosyl-L-methionine</name>
        <dbReference type="ChEBI" id="CHEBI:59789"/>
    </ligand>
</feature>
<dbReference type="Pfam" id="PF00398">
    <property type="entry name" value="RrnaAD"/>
    <property type="match status" value="1"/>
</dbReference>
<dbReference type="AlphaFoldDB" id="A0A4Q8CY06"/>
<dbReference type="Gene3D" id="1.10.8.100">
    <property type="entry name" value="Ribosomal RNA adenine dimethylase-like, domain 2"/>
    <property type="match status" value="1"/>
</dbReference>
<dbReference type="CDD" id="cd02440">
    <property type="entry name" value="AdoMet_MTases"/>
    <property type="match status" value="1"/>
</dbReference>
<dbReference type="GO" id="GO:0003723">
    <property type="term" value="F:RNA binding"/>
    <property type="evidence" value="ECO:0007669"/>
    <property type="project" value="UniProtKB-UniRule"/>
</dbReference>
<dbReference type="HAMAP" id="MF_00607">
    <property type="entry name" value="16SrRNA_methyltr_A"/>
    <property type="match status" value="1"/>
</dbReference>
<keyword evidence="3 7" id="KW-0489">Methyltransferase</keyword>
<sequence>MHRARRRFGQNFLHDRQIIQQMVMAIAPRAGEAFLEVGPGPGALTRPLLDHVGSLAAIEVDRDLAARLRQWDAAGSGRLRVIEADALSEPVEPLIEAAGQPLRIVGNLPYNLSTPLLFHLTAPTHGIGDLHLLLQREVVDRMAAGPGSRIYGRLSVMIQARCAIEPLFEVLPGAFSPPPKVTSRFVRLTPHAFPPLGETDNECLARVVAAAFAQRRKTLRNALGGLLDATAIRDADVDPTTRAEQVDLAGYGRLADTLHRQRTTQ</sequence>
<dbReference type="EC" id="2.1.1.182" evidence="7"/>
<keyword evidence="11" id="KW-1185">Reference proteome</keyword>